<organism evidence="4">
    <name type="scientific">Bradyrhizobium japonicum</name>
    <dbReference type="NCBI Taxonomy" id="375"/>
    <lineage>
        <taxon>Bacteria</taxon>
        <taxon>Pseudomonadati</taxon>
        <taxon>Pseudomonadota</taxon>
        <taxon>Alphaproteobacteria</taxon>
        <taxon>Hyphomicrobiales</taxon>
        <taxon>Nitrobacteraceae</taxon>
        <taxon>Bradyrhizobium</taxon>
    </lineage>
</organism>
<gene>
    <name evidence="4" type="primary">hpaC</name>
</gene>
<evidence type="ECO:0000259" key="3">
    <source>
        <dbReference type="SMART" id="SM00903"/>
    </source>
</evidence>
<evidence type="ECO:0000313" key="4">
    <source>
        <dbReference type="EMBL" id="AAM12347.1"/>
    </source>
</evidence>
<keyword evidence="2" id="KW-0560">Oxidoreductase</keyword>
<evidence type="ECO:0000256" key="1">
    <source>
        <dbReference type="ARBA" id="ARBA00008898"/>
    </source>
</evidence>
<accession>Q8RLG2</accession>
<dbReference type="GO" id="GO:0042602">
    <property type="term" value="F:riboflavin reductase (NADPH) activity"/>
    <property type="evidence" value="ECO:0007669"/>
    <property type="project" value="TreeGrafter"/>
</dbReference>
<dbReference type="EMBL" id="AY081837">
    <property type="protein sequence ID" value="AAM12347.1"/>
    <property type="molecule type" value="Genomic_DNA"/>
</dbReference>
<name>Q8RLG2_BRAJP</name>
<dbReference type="Pfam" id="PF01613">
    <property type="entry name" value="Flavin_Reduct"/>
    <property type="match status" value="1"/>
</dbReference>
<protein>
    <submittedName>
        <fullName evidence="4">HpaC</fullName>
    </submittedName>
</protein>
<dbReference type="InterPro" id="IPR002563">
    <property type="entry name" value="Flavin_Rdtase-like_dom"/>
</dbReference>
<feature type="domain" description="Flavin reductase like" evidence="3">
    <location>
        <begin position="32"/>
        <end position="180"/>
    </location>
</feature>
<dbReference type="PANTHER" id="PTHR30466:SF11">
    <property type="entry name" value="FLAVIN-DEPENDENT MONOOXYGENASE, REDUCTASE SUBUNIT HSAB"/>
    <property type="match status" value="1"/>
</dbReference>
<dbReference type="SMART" id="SM00903">
    <property type="entry name" value="Flavin_Reduct"/>
    <property type="match status" value="1"/>
</dbReference>
<reference evidence="4" key="1">
    <citation type="submission" date="2002-03" db="EMBL/GenBank/DDBJ databases">
        <title>TnKPK2 insertions in the Bradyrhizobium japonicum poxB gene (pyruvate dehydrogenase) affect the symbiotic interaction within soybean nodules.</title>
        <authorList>
            <person name="Mueller P."/>
        </authorList>
    </citation>
    <scope>NUCLEOTIDE SEQUENCE</scope>
    <source>
        <strain evidence="4">USDA110spc4</strain>
    </source>
</reference>
<dbReference type="Gene3D" id="2.30.110.10">
    <property type="entry name" value="Electron Transport, Fmn-binding Protein, Chain A"/>
    <property type="match status" value="1"/>
</dbReference>
<comment type="similarity">
    <text evidence="1">Belongs to the non-flavoprotein flavin reductase family.</text>
</comment>
<proteinExistence type="inferred from homology"/>
<dbReference type="InterPro" id="IPR012349">
    <property type="entry name" value="Split_barrel_FMN-bd"/>
</dbReference>
<dbReference type="GO" id="GO:0010181">
    <property type="term" value="F:FMN binding"/>
    <property type="evidence" value="ECO:0007669"/>
    <property type="project" value="InterPro"/>
</dbReference>
<dbReference type="InterPro" id="IPR050268">
    <property type="entry name" value="NADH-dep_flavin_reductase"/>
</dbReference>
<dbReference type="FunFam" id="2.30.110.10:FF:000062">
    <property type="entry name" value="Monooxygenase HpaC"/>
    <property type="match status" value="1"/>
</dbReference>
<dbReference type="PANTHER" id="PTHR30466">
    <property type="entry name" value="FLAVIN REDUCTASE"/>
    <property type="match status" value="1"/>
</dbReference>
<evidence type="ECO:0000256" key="2">
    <source>
        <dbReference type="ARBA" id="ARBA00023002"/>
    </source>
</evidence>
<dbReference type="AlphaFoldDB" id="Q8RLG2"/>
<sequence>MTRRGCGAIVPHPHPFRRSPREVDAKDFKQAMRQCAGAVALVTVGAEHGKRTGLTVTSACSLSDNPPSLIVCVNRNASAHTRIREEGAFAINFLHEDHALLALTFSGQKGVNGDDRFAFGQWTRGATGAPVLTDAVAAFDCELAQEFETKTHSIFVGEVRGVSHSDGAAPLVYLRSSFHVPHEIRGTVSVGDLDSRHLSWTDFS</sequence>
<dbReference type="SUPFAM" id="SSF50475">
    <property type="entry name" value="FMN-binding split barrel"/>
    <property type="match status" value="1"/>
</dbReference>